<dbReference type="Pfam" id="PF13489">
    <property type="entry name" value="Methyltransf_23"/>
    <property type="match status" value="1"/>
</dbReference>
<dbReference type="PANTHER" id="PTHR43861">
    <property type="entry name" value="TRANS-ACONITATE 2-METHYLTRANSFERASE-RELATED"/>
    <property type="match status" value="1"/>
</dbReference>
<dbReference type="GO" id="GO:0032259">
    <property type="term" value="P:methylation"/>
    <property type="evidence" value="ECO:0007669"/>
    <property type="project" value="UniProtKB-KW"/>
</dbReference>
<gene>
    <name evidence="1" type="primary">ubiG_1</name>
    <name evidence="1" type="ORF">GMA8713_00124</name>
</gene>
<dbReference type="OrthoDB" id="9760689at2"/>
<dbReference type="CDD" id="cd02440">
    <property type="entry name" value="AdoMet_MTases"/>
    <property type="match status" value="1"/>
</dbReference>
<evidence type="ECO:0000313" key="1">
    <source>
        <dbReference type="EMBL" id="CZF77338.1"/>
    </source>
</evidence>
<dbReference type="Proteomes" id="UP000073601">
    <property type="component" value="Unassembled WGS sequence"/>
</dbReference>
<reference evidence="2" key="1">
    <citation type="submission" date="2016-02" db="EMBL/GenBank/DDBJ databases">
        <authorList>
            <person name="Rodrigo-Torres Lidia"/>
            <person name="Arahal R.David."/>
        </authorList>
    </citation>
    <scope>NUCLEOTIDE SEQUENCE [LARGE SCALE GENOMIC DNA]</scope>
    <source>
        <strain evidence="2">CECT 8713</strain>
    </source>
</reference>
<organism evidence="1 2">
    <name type="scientific">Grimontia marina</name>
    <dbReference type="NCBI Taxonomy" id="646534"/>
    <lineage>
        <taxon>Bacteria</taxon>
        <taxon>Pseudomonadati</taxon>
        <taxon>Pseudomonadota</taxon>
        <taxon>Gammaproteobacteria</taxon>
        <taxon>Vibrionales</taxon>
        <taxon>Vibrionaceae</taxon>
        <taxon>Grimontia</taxon>
    </lineage>
</organism>
<keyword evidence="1" id="KW-0830">Ubiquinone</keyword>
<keyword evidence="1" id="KW-0808">Transferase</keyword>
<keyword evidence="1" id="KW-0489">Methyltransferase</keyword>
<dbReference type="EC" id="2.1.1.222" evidence="1"/>
<evidence type="ECO:0000313" key="2">
    <source>
        <dbReference type="Proteomes" id="UP000073601"/>
    </source>
</evidence>
<accession>A0A128ERR7</accession>
<dbReference type="EMBL" id="FIZY01000001">
    <property type="protein sequence ID" value="CZF77338.1"/>
    <property type="molecule type" value="Genomic_DNA"/>
</dbReference>
<dbReference type="InterPro" id="IPR029063">
    <property type="entry name" value="SAM-dependent_MTases_sf"/>
</dbReference>
<protein>
    <submittedName>
        <fullName evidence="1">Ubiquinone biosynthesis O-methyltransferase</fullName>
        <ecNumber evidence="1">2.1.1.222</ecNumber>
    </submittedName>
</protein>
<dbReference type="GO" id="GO:0102208">
    <property type="term" value="F:2-polyprenyl-6-hydroxyphenol methylase activity"/>
    <property type="evidence" value="ECO:0007669"/>
    <property type="project" value="UniProtKB-EC"/>
</dbReference>
<sequence length="248" mass="28465">MTILKRLFPKSLKLKILDYFSEHPYIVQKFDRKEQDKSAKYYGLMADEALIKLIRDYDFETVLDIGSGEGRHAQLFIESGKKVTALDYGESIYFKKAEDDKIAVTCDYMKYEPQEKFDCIWLSHVLEHQPNPNLFLKKIRSDTKTGGLVAISVPPLKHDIVGGHINLYNAGLLLYQMVLAGFDCREASIHTYGYNISIIVRASDDLDLSGLTYDSGDIQYLSQYFPKQIRDAIGETDCFDGRIYNVNW</sequence>
<dbReference type="RefSeq" id="WP_062704729.1">
    <property type="nucleotide sequence ID" value="NZ_CAWRCI010000001.1"/>
</dbReference>
<proteinExistence type="predicted"/>
<name>A0A128ERR7_9GAMM</name>
<dbReference type="SUPFAM" id="SSF53335">
    <property type="entry name" value="S-adenosyl-L-methionine-dependent methyltransferases"/>
    <property type="match status" value="1"/>
</dbReference>
<dbReference type="AlphaFoldDB" id="A0A128ERR7"/>
<dbReference type="Gene3D" id="3.40.50.150">
    <property type="entry name" value="Vaccinia Virus protein VP39"/>
    <property type="match status" value="1"/>
</dbReference>
<keyword evidence="2" id="KW-1185">Reference proteome</keyword>